<evidence type="ECO:0000313" key="3">
    <source>
        <dbReference type="Proteomes" id="UP001333818"/>
    </source>
</evidence>
<sequence>MNKRLLGALLIPTGLTLWFFFVLTRIPFLPLLGIAVTVRGIFWLIFPNYGSKPKPSNNQRARK</sequence>
<evidence type="ECO:0000313" key="2">
    <source>
        <dbReference type="EMBL" id="MEE3716273.1"/>
    </source>
</evidence>
<keyword evidence="3" id="KW-1185">Reference proteome</keyword>
<proteinExistence type="predicted"/>
<evidence type="ECO:0000256" key="1">
    <source>
        <dbReference type="SAM" id="Phobius"/>
    </source>
</evidence>
<keyword evidence="1" id="KW-1133">Transmembrane helix</keyword>
<dbReference type="AlphaFoldDB" id="A0AAW9PZA1"/>
<feature type="transmembrane region" description="Helical" evidence="1">
    <location>
        <begin position="5"/>
        <end position="22"/>
    </location>
</feature>
<dbReference type="RefSeq" id="WP_330482700.1">
    <property type="nucleotide sequence ID" value="NZ_JAZBJZ010000015.1"/>
</dbReference>
<accession>A0AAW9PZA1</accession>
<keyword evidence="1" id="KW-0812">Transmembrane</keyword>
<gene>
    <name evidence="2" type="ORF">V2H45_05895</name>
</gene>
<dbReference type="Proteomes" id="UP001333818">
    <property type="component" value="Unassembled WGS sequence"/>
</dbReference>
<organism evidence="2 3">
    <name type="scientific">Tumidithrix elongata BACA0141</name>
    <dbReference type="NCBI Taxonomy" id="2716417"/>
    <lineage>
        <taxon>Bacteria</taxon>
        <taxon>Bacillati</taxon>
        <taxon>Cyanobacteriota</taxon>
        <taxon>Cyanophyceae</taxon>
        <taxon>Pseudanabaenales</taxon>
        <taxon>Pseudanabaenaceae</taxon>
        <taxon>Tumidithrix</taxon>
        <taxon>Tumidithrix elongata</taxon>
    </lineage>
</organism>
<name>A0AAW9PZA1_9CYAN</name>
<comment type="caution">
    <text evidence="2">The sequence shown here is derived from an EMBL/GenBank/DDBJ whole genome shotgun (WGS) entry which is preliminary data.</text>
</comment>
<protein>
    <submittedName>
        <fullName evidence="2">Uncharacterized protein</fullName>
    </submittedName>
</protein>
<dbReference type="EMBL" id="JAZBJZ010000015">
    <property type="protein sequence ID" value="MEE3716273.1"/>
    <property type="molecule type" value="Genomic_DNA"/>
</dbReference>
<feature type="transmembrane region" description="Helical" evidence="1">
    <location>
        <begin position="28"/>
        <end position="46"/>
    </location>
</feature>
<reference evidence="2" key="1">
    <citation type="submission" date="2024-01" db="EMBL/GenBank/DDBJ databases">
        <title>Bank of Algae and Cyanobacteria of the Azores (BACA) strain genomes.</title>
        <authorList>
            <person name="Luz R."/>
            <person name="Cordeiro R."/>
            <person name="Fonseca A."/>
            <person name="Goncalves V."/>
        </authorList>
    </citation>
    <scope>NUCLEOTIDE SEQUENCE</scope>
    <source>
        <strain evidence="2">BACA0141</strain>
    </source>
</reference>
<keyword evidence="1" id="KW-0472">Membrane</keyword>